<organism evidence="8 9">
    <name type="scientific">Nicrophorus vespilloides</name>
    <name type="common">Boreal carrion beetle</name>
    <dbReference type="NCBI Taxonomy" id="110193"/>
    <lineage>
        <taxon>Eukaryota</taxon>
        <taxon>Metazoa</taxon>
        <taxon>Ecdysozoa</taxon>
        <taxon>Arthropoda</taxon>
        <taxon>Hexapoda</taxon>
        <taxon>Insecta</taxon>
        <taxon>Pterygota</taxon>
        <taxon>Neoptera</taxon>
        <taxon>Endopterygota</taxon>
        <taxon>Coleoptera</taxon>
        <taxon>Polyphaga</taxon>
        <taxon>Staphyliniformia</taxon>
        <taxon>Silphidae</taxon>
        <taxon>Nicrophorinae</taxon>
        <taxon>Nicrophorus</taxon>
    </lineage>
</organism>
<reference evidence="9" key="1">
    <citation type="submission" date="2025-08" db="UniProtKB">
        <authorList>
            <consortium name="RefSeq"/>
        </authorList>
    </citation>
    <scope>IDENTIFICATION</scope>
    <source>
        <tissue evidence="9">Whole Larva</tissue>
    </source>
</reference>
<feature type="domain" description="Helicase ATP-binding" evidence="6">
    <location>
        <begin position="163"/>
        <end position="321"/>
    </location>
</feature>
<dbReference type="Gene3D" id="3.40.50.300">
    <property type="entry name" value="P-loop containing nucleotide triphosphate hydrolases"/>
    <property type="match status" value="2"/>
</dbReference>
<dbReference type="InterPro" id="IPR056382">
    <property type="entry name" value="DHX34_Znf-C2H2"/>
</dbReference>
<evidence type="ECO:0000313" key="8">
    <source>
        <dbReference type="Proteomes" id="UP000695000"/>
    </source>
</evidence>
<evidence type="ECO:0000256" key="1">
    <source>
        <dbReference type="ARBA" id="ARBA00022741"/>
    </source>
</evidence>
<evidence type="ECO:0000259" key="6">
    <source>
        <dbReference type="PROSITE" id="PS51192"/>
    </source>
</evidence>
<dbReference type="PROSITE" id="PS51192">
    <property type="entry name" value="HELICASE_ATP_BIND_1"/>
    <property type="match status" value="1"/>
</dbReference>
<gene>
    <name evidence="9" type="primary">LOC108569906</name>
</gene>
<sequence length="1104" mass="127385">MGRKSNYSEPSSSKQRHDHKRRREDNEDVKSKKHSTVDIIFYKYDLNNFLEDHCSIKKSDDFWTFYAKYSAAQELKKTKGITFDSSKLLNIDFAKPAKVLYEKLPLYTKQGEKMHIPYNKFLVLYSAMRTYQDFQQKMNFAKLKALRNAQKDLPIAHYKEDIIKKVQDNKVILIAGDTGCGKSTQVAQYMMEAGFKRIACTQPRRIACVALAKRVAYETLATYKNKIGFQIRFEKAKNKGTNVIFLTEGILLRQAGDDVMSTYDALILDEVHERHLNMDFLVGIMKCLLHKRDFKLILMSATINLQLFEAYFESEGVKTIKVPGRLYPIELHYKPIIKDPYDKKKSKFDCQPYLNILELIDQKYKPQEKGDVLIFLNGFNEINTLASAVESYAEIKKNWIVLQLHSTLSLEDQDKVFFAPPDGVRKCIISTNIAETSVTIDGVRFVIDSGKVNRMIYENCGINKLFESNISQDSAKQRSGRAGRTGPGICYRLYSEKDLKSYELFTPAEIHLVPLENLVLNMVTLGLSDIEAFPFLEKPKESTLRAAMERLSFLEALKTDDSGLSLTTLGNSMSQLPVDLTVAKMLIMSTIFGTVNAVLALASLLSVQNPLMESKFYETRDCRAPYESDHGEPITLLNLYKGWLQVKRTGEQSRNWTKSRGVEEQRFYEVTKLIEQFRDILQDSNLIPKLDNEVMSSSERVIRKGELKRLRDLRRELKTDSRDTKRKKLEMYNKEDDDTKDIKDLRDVEFRISNDFNKLQQLLSETRTDSFKDLMLLKLILTGALYPQVAIEDEFNCSKTVNERLYHTKIKSYVFLRPTSYFTLNPTFLELNDSDIDVPPNGYFSKKPLSRKHQLLVFQKVLETKKTYLMNAFRMPALQTLLLFGRVIGTNRTLTKFVFDDFILVNCPFLWQGKVMLLKSINLRKRCKAALEKKLNEKEIDDTELVNDMIEFMQANISYNIKRLLPADIKVIYTRERSMEMKENPFDKDFEPAENELGGFNVSPNVIYNCLESDGYDIEAENSLILTPCPKCGTASLNFLLYLAHDEICNKDDPKKVVASKTYEAPKPNSRNYNCDRCGKTMLVTPVEFLRHKKICANIKIEKV</sequence>
<protein>
    <submittedName>
        <fullName evidence="9">Probable ATP-dependent RNA helicase DHX34</fullName>
    </submittedName>
</protein>
<dbReference type="Proteomes" id="UP000695000">
    <property type="component" value="Unplaced"/>
</dbReference>
<dbReference type="InterPro" id="IPR001650">
    <property type="entry name" value="Helicase_C-like"/>
</dbReference>
<name>A0ABM1NJZ7_NICVS</name>
<keyword evidence="2" id="KW-0378">Hydrolase</keyword>
<dbReference type="SUPFAM" id="SSF52540">
    <property type="entry name" value="P-loop containing nucleoside triphosphate hydrolases"/>
    <property type="match status" value="1"/>
</dbReference>
<proteinExistence type="predicted"/>
<dbReference type="SMART" id="SM00490">
    <property type="entry name" value="HELICc"/>
    <property type="match status" value="1"/>
</dbReference>
<dbReference type="InterPro" id="IPR007502">
    <property type="entry name" value="Helicase-assoc_dom"/>
</dbReference>
<evidence type="ECO:0000256" key="4">
    <source>
        <dbReference type="ARBA" id="ARBA00022840"/>
    </source>
</evidence>
<dbReference type="CDD" id="cd18791">
    <property type="entry name" value="SF2_C_RHA"/>
    <property type="match status" value="1"/>
</dbReference>
<dbReference type="InterPro" id="IPR014001">
    <property type="entry name" value="Helicase_ATP-bd"/>
</dbReference>
<dbReference type="Pfam" id="PF21010">
    <property type="entry name" value="HA2_C"/>
    <property type="match status" value="1"/>
</dbReference>
<dbReference type="GeneID" id="108569906"/>
<dbReference type="Pfam" id="PF24485">
    <property type="entry name" value="zf-C2H2_DHX34"/>
    <property type="match status" value="1"/>
</dbReference>
<keyword evidence="3 9" id="KW-0347">Helicase</keyword>
<dbReference type="SMART" id="SM00487">
    <property type="entry name" value="DEXDc"/>
    <property type="match status" value="1"/>
</dbReference>
<feature type="domain" description="Helicase C-terminal" evidence="7">
    <location>
        <begin position="359"/>
        <end position="526"/>
    </location>
</feature>
<feature type="region of interest" description="Disordered" evidence="5">
    <location>
        <begin position="1"/>
        <end position="30"/>
    </location>
</feature>
<evidence type="ECO:0000256" key="5">
    <source>
        <dbReference type="SAM" id="MobiDB-lite"/>
    </source>
</evidence>
<keyword evidence="4" id="KW-0067">ATP-binding</keyword>
<dbReference type="RefSeq" id="XP_017787147.1">
    <property type="nucleotide sequence ID" value="XM_017931658.1"/>
</dbReference>
<dbReference type="Pfam" id="PF00271">
    <property type="entry name" value="Helicase_C"/>
    <property type="match status" value="1"/>
</dbReference>
<dbReference type="SMART" id="SM00847">
    <property type="entry name" value="HA2"/>
    <property type="match status" value="1"/>
</dbReference>
<evidence type="ECO:0000256" key="3">
    <source>
        <dbReference type="ARBA" id="ARBA00022806"/>
    </source>
</evidence>
<dbReference type="PROSITE" id="PS51194">
    <property type="entry name" value="HELICASE_CTER"/>
    <property type="match status" value="1"/>
</dbReference>
<keyword evidence="1" id="KW-0547">Nucleotide-binding</keyword>
<dbReference type="PANTHER" id="PTHR18934">
    <property type="entry name" value="ATP-DEPENDENT RNA HELICASE"/>
    <property type="match status" value="1"/>
</dbReference>
<evidence type="ECO:0000313" key="9">
    <source>
        <dbReference type="RefSeq" id="XP_017787147.1"/>
    </source>
</evidence>
<dbReference type="PANTHER" id="PTHR18934:SF221">
    <property type="entry name" value="ATP-DEPENDENT RNA HELICASE DHX34-RELATED"/>
    <property type="match status" value="1"/>
</dbReference>
<keyword evidence="8" id="KW-1185">Reference proteome</keyword>
<accession>A0ABM1NJZ7</accession>
<dbReference type="GO" id="GO:0004386">
    <property type="term" value="F:helicase activity"/>
    <property type="evidence" value="ECO:0007669"/>
    <property type="project" value="UniProtKB-KW"/>
</dbReference>
<feature type="compositionally biased region" description="Polar residues" evidence="5">
    <location>
        <begin position="1"/>
        <end position="13"/>
    </location>
</feature>
<evidence type="ECO:0000256" key="2">
    <source>
        <dbReference type="ARBA" id="ARBA00022801"/>
    </source>
</evidence>
<dbReference type="InterPro" id="IPR011545">
    <property type="entry name" value="DEAD/DEAH_box_helicase_dom"/>
</dbReference>
<dbReference type="Gene3D" id="1.20.120.1080">
    <property type="match status" value="1"/>
</dbReference>
<dbReference type="Pfam" id="PF00270">
    <property type="entry name" value="DEAD"/>
    <property type="match status" value="1"/>
</dbReference>
<dbReference type="InterPro" id="IPR027417">
    <property type="entry name" value="P-loop_NTPase"/>
</dbReference>
<evidence type="ECO:0000259" key="7">
    <source>
        <dbReference type="PROSITE" id="PS51194"/>
    </source>
</evidence>